<accession>Q0RFP9</accession>
<dbReference type="EMBL" id="CT573213">
    <property type="protein sequence ID" value="CAJ63692.1"/>
    <property type="molecule type" value="Genomic_DNA"/>
</dbReference>
<reference evidence="2 3" key="1">
    <citation type="journal article" date="2007" name="Genome Res.">
        <title>Genome characteristics of facultatively symbiotic Frankia sp. strains reflect host range and host plant biogeography.</title>
        <authorList>
            <person name="Normand P."/>
            <person name="Lapierre P."/>
            <person name="Tisa L.S."/>
            <person name="Gogarten J.P."/>
            <person name="Alloisio N."/>
            <person name="Bagnarol E."/>
            <person name="Bassi C.A."/>
            <person name="Berry A.M."/>
            <person name="Bickhart D.M."/>
            <person name="Choisne N."/>
            <person name="Couloux A."/>
            <person name="Cournoyer B."/>
            <person name="Cruveiller S."/>
            <person name="Daubin V."/>
            <person name="Demange N."/>
            <person name="Francino M.P."/>
            <person name="Goltsman E."/>
            <person name="Huang Y."/>
            <person name="Kopp O.R."/>
            <person name="Labarre L."/>
            <person name="Lapidus A."/>
            <person name="Lavire C."/>
            <person name="Marechal J."/>
            <person name="Martinez M."/>
            <person name="Mastronunzio J.E."/>
            <person name="Mullin B.C."/>
            <person name="Niemann J."/>
            <person name="Pujic P."/>
            <person name="Rawnsley T."/>
            <person name="Rouy Z."/>
            <person name="Schenowitz C."/>
            <person name="Sellstedt A."/>
            <person name="Tavares F."/>
            <person name="Tomkins J.P."/>
            <person name="Vallenet D."/>
            <person name="Valverde C."/>
            <person name="Wall L.G."/>
            <person name="Wang Y."/>
            <person name="Medigue C."/>
            <person name="Benson D.R."/>
        </authorList>
    </citation>
    <scope>NUCLEOTIDE SEQUENCE [LARGE SCALE GENOMIC DNA]</scope>
    <source>
        <strain evidence="3">DSM 45986 / CECT 9034 / ACN14a</strain>
    </source>
</reference>
<dbReference type="KEGG" id="fal:FRAAL5052"/>
<feature type="region of interest" description="Disordered" evidence="1">
    <location>
        <begin position="1"/>
        <end position="86"/>
    </location>
</feature>
<feature type="compositionally biased region" description="Basic residues" evidence="1">
    <location>
        <begin position="1"/>
        <end position="10"/>
    </location>
</feature>
<name>Q0RFP9_FRAAA</name>
<evidence type="ECO:0000313" key="3">
    <source>
        <dbReference type="Proteomes" id="UP000000657"/>
    </source>
</evidence>
<evidence type="ECO:0000256" key="1">
    <source>
        <dbReference type="SAM" id="MobiDB-lite"/>
    </source>
</evidence>
<dbReference type="AlphaFoldDB" id="Q0RFP9"/>
<organism evidence="2 3">
    <name type="scientific">Frankia alni (strain DSM 45986 / CECT 9034 / ACN14a)</name>
    <dbReference type="NCBI Taxonomy" id="326424"/>
    <lineage>
        <taxon>Bacteria</taxon>
        <taxon>Bacillati</taxon>
        <taxon>Actinomycetota</taxon>
        <taxon>Actinomycetes</taxon>
        <taxon>Frankiales</taxon>
        <taxon>Frankiaceae</taxon>
        <taxon>Frankia</taxon>
    </lineage>
</organism>
<dbReference type="Proteomes" id="UP000000657">
    <property type="component" value="Chromosome"/>
</dbReference>
<gene>
    <name evidence="2" type="ordered locus">FRAAL5052</name>
</gene>
<keyword evidence="3" id="KW-1185">Reference proteome</keyword>
<protein>
    <submittedName>
        <fullName evidence="2">Uncharacterized protein</fullName>
    </submittedName>
</protein>
<proteinExistence type="predicted"/>
<evidence type="ECO:0000313" key="2">
    <source>
        <dbReference type="EMBL" id="CAJ63692.1"/>
    </source>
</evidence>
<sequence>MIRYGRRIRRAAHDPAGDGTSGRFTRTDSDDGCPAQAATVEEDEVNGVTTTPTLAVAPSAPWPGRLAVTPRRSVCAGAPTSGGRAA</sequence>
<dbReference type="HOGENOM" id="CLU_2493339_0_0_11"/>